<dbReference type="STRING" id="1073089.A0A1L9RH12"/>
<evidence type="ECO:0000313" key="2">
    <source>
        <dbReference type="EMBL" id="OJJ34221.1"/>
    </source>
</evidence>
<feature type="signal peptide" evidence="1">
    <location>
        <begin position="1"/>
        <end position="16"/>
    </location>
</feature>
<organism evidence="2 3">
    <name type="scientific">Aspergillus wentii DTO 134E9</name>
    <dbReference type="NCBI Taxonomy" id="1073089"/>
    <lineage>
        <taxon>Eukaryota</taxon>
        <taxon>Fungi</taxon>
        <taxon>Dikarya</taxon>
        <taxon>Ascomycota</taxon>
        <taxon>Pezizomycotina</taxon>
        <taxon>Eurotiomycetes</taxon>
        <taxon>Eurotiomycetidae</taxon>
        <taxon>Eurotiales</taxon>
        <taxon>Aspergillaceae</taxon>
        <taxon>Aspergillus</taxon>
        <taxon>Aspergillus subgen. Cremei</taxon>
    </lineage>
</organism>
<evidence type="ECO:0000256" key="1">
    <source>
        <dbReference type="SAM" id="SignalP"/>
    </source>
</evidence>
<keyword evidence="3" id="KW-1185">Reference proteome</keyword>
<evidence type="ECO:0008006" key="4">
    <source>
        <dbReference type="Google" id="ProtNLM"/>
    </source>
</evidence>
<dbReference type="AlphaFoldDB" id="A0A1L9RH12"/>
<dbReference type="Proteomes" id="UP000184383">
    <property type="component" value="Unassembled WGS sequence"/>
</dbReference>
<dbReference type="RefSeq" id="XP_040687897.1">
    <property type="nucleotide sequence ID" value="XM_040835722.1"/>
</dbReference>
<name>A0A1L9RH12_ASPWE</name>
<gene>
    <name evidence="2" type="ORF">ASPWEDRAFT_42154</name>
</gene>
<keyword evidence="1" id="KW-0732">Signal</keyword>
<feature type="chain" id="PRO_5012092374" description="Ig-like domain-containing protein" evidence="1">
    <location>
        <begin position="17"/>
        <end position="58"/>
    </location>
</feature>
<protein>
    <recommendedName>
        <fullName evidence="4">Ig-like domain-containing protein</fullName>
    </recommendedName>
</protein>
<reference evidence="3" key="1">
    <citation type="journal article" date="2017" name="Genome Biol.">
        <title>Comparative genomics reveals high biological diversity and specific adaptations in the industrially and medically important fungal genus Aspergillus.</title>
        <authorList>
            <person name="de Vries R.P."/>
            <person name="Riley R."/>
            <person name="Wiebenga A."/>
            <person name="Aguilar-Osorio G."/>
            <person name="Amillis S."/>
            <person name="Uchima C.A."/>
            <person name="Anderluh G."/>
            <person name="Asadollahi M."/>
            <person name="Askin M."/>
            <person name="Barry K."/>
            <person name="Battaglia E."/>
            <person name="Bayram O."/>
            <person name="Benocci T."/>
            <person name="Braus-Stromeyer S.A."/>
            <person name="Caldana C."/>
            <person name="Canovas D."/>
            <person name="Cerqueira G.C."/>
            <person name="Chen F."/>
            <person name="Chen W."/>
            <person name="Choi C."/>
            <person name="Clum A."/>
            <person name="Dos Santos R.A."/>
            <person name="Damasio A.R."/>
            <person name="Diallinas G."/>
            <person name="Emri T."/>
            <person name="Fekete E."/>
            <person name="Flipphi M."/>
            <person name="Freyberg S."/>
            <person name="Gallo A."/>
            <person name="Gournas C."/>
            <person name="Habgood R."/>
            <person name="Hainaut M."/>
            <person name="Harispe M.L."/>
            <person name="Henrissat B."/>
            <person name="Hilden K.S."/>
            <person name="Hope R."/>
            <person name="Hossain A."/>
            <person name="Karabika E."/>
            <person name="Karaffa L."/>
            <person name="Karanyi Z."/>
            <person name="Krasevec N."/>
            <person name="Kuo A."/>
            <person name="Kusch H."/>
            <person name="LaButti K."/>
            <person name="Lagendijk E.L."/>
            <person name="Lapidus A."/>
            <person name="Levasseur A."/>
            <person name="Lindquist E."/>
            <person name="Lipzen A."/>
            <person name="Logrieco A.F."/>
            <person name="MacCabe A."/>
            <person name="Maekelae M.R."/>
            <person name="Malavazi I."/>
            <person name="Melin P."/>
            <person name="Meyer V."/>
            <person name="Mielnichuk N."/>
            <person name="Miskei M."/>
            <person name="Molnar A.P."/>
            <person name="Mule G."/>
            <person name="Ngan C.Y."/>
            <person name="Orejas M."/>
            <person name="Orosz E."/>
            <person name="Ouedraogo J.P."/>
            <person name="Overkamp K.M."/>
            <person name="Park H.-S."/>
            <person name="Perrone G."/>
            <person name="Piumi F."/>
            <person name="Punt P.J."/>
            <person name="Ram A.F."/>
            <person name="Ramon A."/>
            <person name="Rauscher S."/>
            <person name="Record E."/>
            <person name="Riano-Pachon D.M."/>
            <person name="Robert V."/>
            <person name="Roehrig J."/>
            <person name="Ruller R."/>
            <person name="Salamov A."/>
            <person name="Salih N.S."/>
            <person name="Samson R.A."/>
            <person name="Sandor E."/>
            <person name="Sanguinetti M."/>
            <person name="Schuetze T."/>
            <person name="Sepcic K."/>
            <person name="Shelest E."/>
            <person name="Sherlock G."/>
            <person name="Sophianopoulou V."/>
            <person name="Squina F.M."/>
            <person name="Sun H."/>
            <person name="Susca A."/>
            <person name="Todd R.B."/>
            <person name="Tsang A."/>
            <person name="Unkles S.E."/>
            <person name="van de Wiele N."/>
            <person name="van Rossen-Uffink D."/>
            <person name="Oliveira J.V."/>
            <person name="Vesth T.C."/>
            <person name="Visser J."/>
            <person name="Yu J.-H."/>
            <person name="Zhou M."/>
            <person name="Andersen M.R."/>
            <person name="Archer D.B."/>
            <person name="Baker S.E."/>
            <person name="Benoit I."/>
            <person name="Brakhage A.A."/>
            <person name="Braus G.H."/>
            <person name="Fischer R."/>
            <person name="Frisvad J.C."/>
            <person name="Goldman G.H."/>
            <person name="Houbraken J."/>
            <person name="Oakley B."/>
            <person name="Pocsi I."/>
            <person name="Scazzocchio C."/>
            <person name="Seiboth B."/>
            <person name="vanKuyk P.A."/>
            <person name="Wortman J."/>
            <person name="Dyer P.S."/>
            <person name="Grigoriev I.V."/>
        </authorList>
    </citation>
    <scope>NUCLEOTIDE SEQUENCE [LARGE SCALE GENOMIC DNA]</scope>
    <source>
        <strain evidence="3">DTO 134E9</strain>
    </source>
</reference>
<sequence>MIGWVAFVLSLQGWLSETPAQKRNASTPGYMSVLMSCLSSPKPNSLQVKWLTARYRIQ</sequence>
<dbReference type="GeneID" id="63751570"/>
<proteinExistence type="predicted"/>
<dbReference type="EMBL" id="KV878213">
    <property type="protein sequence ID" value="OJJ34221.1"/>
    <property type="molecule type" value="Genomic_DNA"/>
</dbReference>
<dbReference type="VEuPathDB" id="FungiDB:ASPWEDRAFT_42154"/>
<evidence type="ECO:0000313" key="3">
    <source>
        <dbReference type="Proteomes" id="UP000184383"/>
    </source>
</evidence>
<dbReference type="OrthoDB" id="284718at2759"/>
<accession>A0A1L9RH12</accession>